<evidence type="ECO:0000256" key="3">
    <source>
        <dbReference type="ARBA" id="ARBA00022771"/>
    </source>
</evidence>
<dbReference type="SUPFAM" id="SSF53098">
    <property type="entry name" value="Ribonuclease H-like"/>
    <property type="match status" value="1"/>
</dbReference>
<evidence type="ECO:0000256" key="4">
    <source>
        <dbReference type="ARBA" id="ARBA00022833"/>
    </source>
</evidence>
<dbReference type="InterPro" id="IPR003656">
    <property type="entry name" value="Znf_BED"/>
</dbReference>
<sequence>MVQYANTDRAARALSSAPSTAFSLLDSPDLGSSETKGGAADDASFSVDYIGYEGIDWNRLSGYSIRKHQRRPRTGWVWEHGFDIEKDGSGHRFWLCKMCHQKKATVTHMYDAASTSQANGHMEDIHRINKDGSMPPQRKKQRTLFDMVDLDPHRPKDQALMNAFIASFEPARFQHLLIRWVACDNIPFYKLESPYFRDLMAYANSAIVDSGSLPTHSTIREWIVRTFSRHKGVVTELLGRSLSRINISFDAWSSRRFTSLLGLTVHFLDDEGKFHNAGSNDTCLEDLGIELGFKKQHRRLRCCGHIINLVARSILFGTDVDAFEEDCQADKEIQDEVQLWRSKGPVGKLHNIIHWVQRSGQRIEKLHKLQSIENTALSLEDKTTYDVITDNATRWNSSEAMMERGYLLRNALDSLVQAEVTEWNQYVARRTQNGIKPMPKKSRKKPAIVDDKMAAEDWSIIAEYLAILKPLKITTKHLEGRPQEGKFGAIWEVLLTMDPAYLAALVLHPAFRWSTVESQWADHPGWLIRGKTAVQELWEEYRNLSVEQDALPGQPTIAKKTTDLDDFMASIRKLSTQPAPSTSAMHDEYAEWVATTDPGDCLVDDPIQYWLLRRRQYPRLSRMAIDRGAASLRVPHFLRFSLAQIPPVSAPVRTRIMPHSCELVDNSRHIAVSRPSQLFLSTPDEYNTFINTATLKPSTTNRRKNRWIMTLSLFNIKEMGDNLLANKRRGVKDIWKSVKRDGKKQQALHSTTGSVDQCIIVKP</sequence>
<reference evidence="10 11" key="1">
    <citation type="submission" date="2016-06" db="EMBL/GenBank/DDBJ databases">
        <title>Living apart together: crosstalk between the core and supernumerary genomes in a fungal plant pathogen.</title>
        <authorList>
            <person name="Vanheule A."/>
            <person name="Audenaert K."/>
            <person name="Warris S."/>
            <person name="Van De Geest H."/>
            <person name="Schijlen E."/>
            <person name="Hofte M."/>
            <person name="De Saeger S."/>
            <person name="Haesaert G."/>
            <person name="Waalwijk C."/>
            <person name="Van Der Lee T."/>
        </authorList>
    </citation>
    <scope>NUCLEOTIDE SEQUENCE [LARGE SCALE GENOMIC DNA]</scope>
    <source>
        <strain evidence="10 11">2516</strain>
    </source>
</reference>
<evidence type="ECO:0000313" key="11">
    <source>
        <dbReference type="Proteomes" id="UP000091967"/>
    </source>
</evidence>
<evidence type="ECO:0000256" key="2">
    <source>
        <dbReference type="ARBA" id="ARBA00022723"/>
    </source>
</evidence>
<accession>A0A1B8A7L5</accession>
<evidence type="ECO:0000256" key="7">
    <source>
        <dbReference type="ARBA" id="ARBA00023242"/>
    </source>
</evidence>
<dbReference type="PROSITE" id="PS50808">
    <property type="entry name" value="ZF_BED"/>
    <property type="match status" value="1"/>
</dbReference>
<gene>
    <name evidence="10" type="ORF">FPOA_12878</name>
</gene>
<keyword evidence="5" id="KW-0805">Transcription regulation</keyword>
<evidence type="ECO:0000256" key="1">
    <source>
        <dbReference type="ARBA" id="ARBA00004123"/>
    </source>
</evidence>
<dbReference type="GO" id="GO:0005634">
    <property type="term" value="C:nucleus"/>
    <property type="evidence" value="ECO:0007669"/>
    <property type="project" value="UniProtKB-SubCell"/>
</dbReference>
<dbReference type="GO" id="GO:0003677">
    <property type="term" value="F:DNA binding"/>
    <property type="evidence" value="ECO:0007669"/>
    <property type="project" value="InterPro"/>
</dbReference>
<dbReference type="Proteomes" id="UP000091967">
    <property type="component" value="Unassembled WGS sequence"/>
</dbReference>
<organism evidence="10 11">
    <name type="scientific">Fusarium poae</name>
    <dbReference type="NCBI Taxonomy" id="36050"/>
    <lineage>
        <taxon>Eukaryota</taxon>
        <taxon>Fungi</taxon>
        <taxon>Dikarya</taxon>
        <taxon>Ascomycota</taxon>
        <taxon>Pezizomycotina</taxon>
        <taxon>Sordariomycetes</taxon>
        <taxon>Hypocreomycetidae</taxon>
        <taxon>Hypocreales</taxon>
        <taxon>Nectriaceae</taxon>
        <taxon>Fusarium</taxon>
    </lineage>
</organism>
<evidence type="ECO:0000259" key="9">
    <source>
        <dbReference type="PROSITE" id="PS50808"/>
    </source>
</evidence>
<keyword evidence="7" id="KW-0539">Nucleus</keyword>
<protein>
    <recommendedName>
        <fullName evidence="9">BED-type domain-containing protein</fullName>
    </recommendedName>
</protein>
<dbReference type="PANTHER" id="PTHR46481:SF10">
    <property type="entry name" value="ZINC FINGER BED DOMAIN-CONTAINING PROTEIN 39"/>
    <property type="match status" value="1"/>
</dbReference>
<dbReference type="GO" id="GO:0008270">
    <property type="term" value="F:zinc ion binding"/>
    <property type="evidence" value="ECO:0007669"/>
    <property type="project" value="UniProtKB-KW"/>
</dbReference>
<evidence type="ECO:0000256" key="6">
    <source>
        <dbReference type="ARBA" id="ARBA00023163"/>
    </source>
</evidence>
<keyword evidence="6" id="KW-0804">Transcription</keyword>
<evidence type="ECO:0000256" key="8">
    <source>
        <dbReference type="PROSITE-ProRule" id="PRU00027"/>
    </source>
</evidence>
<dbReference type="PANTHER" id="PTHR46481">
    <property type="entry name" value="ZINC FINGER BED DOMAIN-CONTAINING PROTEIN 4"/>
    <property type="match status" value="1"/>
</dbReference>
<dbReference type="InterPro" id="IPR012337">
    <property type="entry name" value="RNaseH-like_sf"/>
</dbReference>
<dbReference type="AlphaFoldDB" id="A0A1B8A7L5"/>
<evidence type="ECO:0000256" key="5">
    <source>
        <dbReference type="ARBA" id="ARBA00023015"/>
    </source>
</evidence>
<evidence type="ECO:0000313" key="10">
    <source>
        <dbReference type="EMBL" id="OBS16474.1"/>
    </source>
</evidence>
<name>A0A1B8A7L5_FUSPO</name>
<comment type="caution">
    <text evidence="10">The sequence shown here is derived from an EMBL/GenBank/DDBJ whole genome shotgun (WGS) entry which is preliminary data.</text>
</comment>
<dbReference type="InterPro" id="IPR052035">
    <property type="entry name" value="ZnF_BED_domain_contain"/>
</dbReference>
<comment type="subcellular location">
    <subcellularLocation>
        <location evidence="1">Nucleus</location>
    </subcellularLocation>
</comment>
<keyword evidence="11" id="KW-1185">Reference proteome</keyword>
<dbReference type="EMBL" id="LYXU01000087">
    <property type="protein sequence ID" value="OBS16474.1"/>
    <property type="molecule type" value="Genomic_DNA"/>
</dbReference>
<keyword evidence="3 8" id="KW-0863">Zinc-finger</keyword>
<keyword evidence="2" id="KW-0479">Metal-binding</keyword>
<proteinExistence type="predicted"/>
<feature type="domain" description="BED-type" evidence="9">
    <location>
        <begin position="72"/>
        <end position="133"/>
    </location>
</feature>
<keyword evidence="4" id="KW-0862">Zinc</keyword>